<evidence type="ECO:0000256" key="2">
    <source>
        <dbReference type="ARBA" id="ARBA00022801"/>
    </source>
</evidence>
<dbReference type="InterPro" id="IPR000086">
    <property type="entry name" value="NUDIX_hydrolase_dom"/>
</dbReference>
<dbReference type="PANTHER" id="PTHR11839">
    <property type="entry name" value="UDP/ADP-SUGAR PYROPHOSPHATASE"/>
    <property type="match status" value="1"/>
</dbReference>
<dbReference type="SUPFAM" id="SSF55811">
    <property type="entry name" value="Nudix"/>
    <property type="match status" value="1"/>
</dbReference>
<evidence type="ECO:0000313" key="5">
    <source>
        <dbReference type="Proteomes" id="UP001519363"/>
    </source>
</evidence>
<sequence>MNRADANSTPSYDPSLGLAGLPTPPMWVTAGQRSLYRSPWVSLELVSVKPPTAPAYEHHMTRVGDAVALVLEHPEHGVLMLHRHRFVTESVGLELPAGGIDEGEDAVTAALREAEEETGWTAGQATAFLCRAVSDGWTTQRFHFVHARAERFLGTPHNLDEGHAVWVRHRDLLHVLAGDEVVCGPSQLGLLHAITFDLLRAPVRAGSVQAREQG</sequence>
<name>A0ABS5AA57_9PSEU</name>
<protein>
    <submittedName>
        <fullName evidence="4">8-oxo-dGTP pyrophosphatase MutT (NUDIX family)</fullName>
    </submittedName>
</protein>
<organism evidence="4 5">
    <name type="scientific">Crossiella equi</name>
    <dbReference type="NCBI Taxonomy" id="130796"/>
    <lineage>
        <taxon>Bacteria</taxon>
        <taxon>Bacillati</taxon>
        <taxon>Actinomycetota</taxon>
        <taxon>Actinomycetes</taxon>
        <taxon>Pseudonocardiales</taxon>
        <taxon>Pseudonocardiaceae</taxon>
        <taxon>Crossiella</taxon>
    </lineage>
</organism>
<accession>A0ABS5AA57</accession>
<evidence type="ECO:0000313" key="4">
    <source>
        <dbReference type="EMBL" id="MBP2473465.1"/>
    </source>
</evidence>
<dbReference type="EMBL" id="JAGIOO010000001">
    <property type="protein sequence ID" value="MBP2473465.1"/>
    <property type="molecule type" value="Genomic_DNA"/>
</dbReference>
<evidence type="ECO:0000259" key="3">
    <source>
        <dbReference type="PROSITE" id="PS51462"/>
    </source>
</evidence>
<dbReference type="CDD" id="cd03424">
    <property type="entry name" value="NUDIX_ADPRase_Nudt5_UGPPase_Nudt14"/>
    <property type="match status" value="1"/>
</dbReference>
<comment type="cofactor">
    <cofactor evidence="1">
        <name>Mg(2+)</name>
        <dbReference type="ChEBI" id="CHEBI:18420"/>
    </cofactor>
</comment>
<dbReference type="Proteomes" id="UP001519363">
    <property type="component" value="Unassembled WGS sequence"/>
</dbReference>
<dbReference type="InterPro" id="IPR020084">
    <property type="entry name" value="NUDIX_hydrolase_CS"/>
</dbReference>
<gene>
    <name evidence="4" type="ORF">JOF53_002337</name>
</gene>
<dbReference type="RefSeq" id="WP_158103577.1">
    <property type="nucleotide sequence ID" value="NZ_JAGIOO010000001.1"/>
</dbReference>
<proteinExistence type="predicted"/>
<dbReference type="InterPro" id="IPR015797">
    <property type="entry name" value="NUDIX_hydrolase-like_dom_sf"/>
</dbReference>
<comment type="caution">
    <text evidence="4">The sequence shown here is derived from an EMBL/GenBank/DDBJ whole genome shotgun (WGS) entry which is preliminary data.</text>
</comment>
<dbReference type="PROSITE" id="PS51462">
    <property type="entry name" value="NUDIX"/>
    <property type="match status" value="1"/>
</dbReference>
<dbReference type="PROSITE" id="PS00893">
    <property type="entry name" value="NUDIX_BOX"/>
    <property type="match status" value="1"/>
</dbReference>
<dbReference type="Pfam" id="PF00293">
    <property type="entry name" value="NUDIX"/>
    <property type="match status" value="1"/>
</dbReference>
<keyword evidence="5" id="KW-1185">Reference proteome</keyword>
<keyword evidence="2" id="KW-0378">Hydrolase</keyword>
<dbReference type="PANTHER" id="PTHR11839:SF18">
    <property type="entry name" value="NUDIX HYDROLASE DOMAIN-CONTAINING PROTEIN"/>
    <property type="match status" value="1"/>
</dbReference>
<evidence type="ECO:0000256" key="1">
    <source>
        <dbReference type="ARBA" id="ARBA00001946"/>
    </source>
</evidence>
<feature type="domain" description="Nudix hydrolase" evidence="3">
    <location>
        <begin position="60"/>
        <end position="189"/>
    </location>
</feature>
<dbReference type="Gene3D" id="3.90.79.10">
    <property type="entry name" value="Nucleoside Triphosphate Pyrophosphohydrolase"/>
    <property type="match status" value="1"/>
</dbReference>
<reference evidence="4 5" key="1">
    <citation type="submission" date="2021-03" db="EMBL/GenBank/DDBJ databases">
        <title>Sequencing the genomes of 1000 actinobacteria strains.</title>
        <authorList>
            <person name="Klenk H.-P."/>
        </authorList>
    </citation>
    <scope>NUCLEOTIDE SEQUENCE [LARGE SCALE GENOMIC DNA]</scope>
    <source>
        <strain evidence="4 5">DSM 44580</strain>
    </source>
</reference>